<evidence type="ECO:0008006" key="7">
    <source>
        <dbReference type="Google" id="ProtNLM"/>
    </source>
</evidence>
<gene>
    <name evidence="5" type="ORF">I593_00636</name>
</gene>
<evidence type="ECO:0000256" key="3">
    <source>
        <dbReference type="ARBA" id="ARBA00023002"/>
    </source>
</evidence>
<reference evidence="5 6" key="1">
    <citation type="submission" date="2013-03" db="EMBL/GenBank/DDBJ databases">
        <title>The Genome Sequence of Acinetobacter tandoii CIP 107469.</title>
        <authorList>
            <consortium name="The Broad Institute Genome Sequencing Platform"/>
            <consortium name="The Broad Institute Genome Sequencing Center for Infectious Disease"/>
            <person name="Cerqueira G."/>
            <person name="Feldgarden M."/>
            <person name="Courvalin P."/>
            <person name="Perichon B."/>
            <person name="Grillot-Courvalin C."/>
            <person name="Clermont D."/>
            <person name="Rocha E."/>
            <person name="Yoon E.-J."/>
            <person name="Nemec A."/>
            <person name="Walker B."/>
            <person name="Young S.K."/>
            <person name="Zeng Q."/>
            <person name="Gargeya S."/>
            <person name="Fitzgerald M."/>
            <person name="Haas B."/>
            <person name="Abouelleil A."/>
            <person name="Alvarado L."/>
            <person name="Arachchi H.M."/>
            <person name="Berlin A.M."/>
            <person name="Chapman S.B."/>
            <person name="Dewar J."/>
            <person name="Goldberg J."/>
            <person name="Griggs A."/>
            <person name="Gujja S."/>
            <person name="Hansen M."/>
            <person name="Howarth C."/>
            <person name="Imamovic A."/>
            <person name="Larimer J."/>
            <person name="McCowan C."/>
            <person name="Murphy C."/>
            <person name="Neiman D."/>
            <person name="Pearson M."/>
            <person name="Priest M."/>
            <person name="Roberts A."/>
            <person name="Saif S."/>
            <person name="Shea T."/>
            <person name="Sisk P."/>
            <person name="Sykes S."/>
            <person name="Wortman J."/>
            <person name="Nusbaum C."/>
            <person name="Birren B."/>
        </authorList>
    </citation>
    <scope>NUCLEOTIDE SEQUENCE [LARGE SCALE GENOMIC DNA]</scope>
    <source>
        <strain evidence="5 6">CIP 107469</strain>
    </source>
</reference>
<evidence type="ECO:0000256" key="2">
    <source>
        <dbReference type="ARBA" id="ARBA00022857"/>
    </source>
</evidence>
<keyword evidence="2" id="KW-0521">NADP</keyword>
<keyword evidence="6" id="KW-1185">Reference proteome</keyword>
<evidence type="ECO:0000313" key="6">
    <source>
        <dbReference type="Proteomes" id="UP000016201"/>
    </source>
</evidence>
<evidence type="ECO:0000256" key="1">
    <source>
        <dbReference type="ARBA" id="ARBA00006484"/>
    </source>
</evidence>
<keyword evidence="3" id="KW-0560">Oxidoreductase</keyword>
<dbReference type="GO" id="GO:0016491">
    <property type="term" value="F:oxidoreductase activity"/>
    <property type="evidence" value="ECO:0007669"/>
    <property type="project" value="UniProtKB-KW"/>
</dbReference>
<organism evidence="5 6">
    <name type="scientific">Acinetobacter tandoii DSM 14970 = CIP 107469</name>
    <dbReference type="NCBI Taxonomy" id="1120927"/>
    <lineage>
        <taxon>Bacteria</taxon>
        <taxon>Pseudomonadati</taxon>
        <taxon>Pseudomonadota</taxon>
        <taxon>Gammaproteobacteria</taxon>
        <taxon>Moraxellales</taxon>
        <taxon>Moraxellaceae</taxon>
        <taxon>Acinetobacter</taxon>
    </lineage>
</organism>
<dbReference type="EMBL" id="AQFM01000024">
    <property type="protein sequence ID" value="EOR10710.1"/>
    <property type="molecule type" value="Genomic_DNA"/>
</dbReference>
<dbReference type="eggNOG" id="COG1028">
    <property type="taxonomic scope" value="Bacteria"/>
</dbReference>
<dbReference type="PANTHER" id="PTHR43391">
    <property type="entry name" value="RETINOL DEHYDROGENASE-RELATED"/>
    <property type="match status" value="1"/>
</dbReference>
<dbReference type="Gene3D" id="3.40.50.720">
    <property type="entry name" value="NAD(P)-binding Rossmann-like Domain"/>
    <property type="match status" value="1"/>
</dbReference>
<name>R9B908_9GAMM</name>
<dbReference type="Proteomes" id="UP000016201">
    <property type="component" value="Unassembled WGS sequence"/>
</dbReference>
<dbReference type="PANTHER" id="PTHR43391:SF14">
    <property type="entry name" value="DEHYDROGENASE_REDUCTASE SDR FAMILY PROTEIN 7-LIKE"/>
    <property type="match status" value="1"/>
</dbReference>
<dbReference type="Pfam" id="PF00106">
    <property type="entry name" value="adh_short"/>
    <property type="match status" value="1"/>
</dbReference>
<accession>R9B908</accession>
<dbReference type="AlphaFoldDB" id="R9B908"/>
<dbReference type="PRINTS" id="PR00081">
    <property type="entry name" value="GDHRDH"/>
</dbReference>
<dbReference type="OrthoDB" id="5786478at2"/>
<sequence>MGLAMKVTDAVVFVTGANRGLGLAIARQARKQGAKKVYVAMRQVVGFQEEGLIPVQLDVNDEQSIQRAAQTCADTNILVNNAGIALLNTHPVDANIIDTTHKILETNLFGMMRVTQIFSPFLQQKQQGYVVNILSDVSWEPSTSLTGYAISKAAAWSYTNSCRQWLSQFHIQVMGVHVGFIDTDLTRSLPLTKFSPEFVAEQIFEGIQQNAYEVLVGERTQSLKQGLSDVVASYVKLKPDQI</sequence>
<dbReference type="PRINTS" id="PR00080">
    <property type="entry name" value="SDRFAMILY"/>
</dbReference>
<proteinExistence type="inferred from homology"/>
<comment type="caution">
    <text evidence="5">The sequence shown here is derived from an EMBL/GenBank/DDBJ whole genome shotgun (WGS) entry which is preliminary data.</text>
</comment>
<dbReference type="InterPro" id="IPR002347">
    <property type="entry name" value="SDR_fam"/>
</dbReference>
<dbReference type="PATRIC" id="fig|1120927.3.peg.605"/>
<dbReference type="SUPFAM" id="SSF51735">
    <property type="entry name" value="NAD(P)-binding Rossmann-fold domains"/>
    <property type="match status" value="1"/>
</dbReference>
<evidence type="ECO:0000256" key="4">
    <source>
        <dbReference type="RuleBase" id="RU000363"/>
    </source>
</evidence>
<protein>
    <recommendedName>
        <fullName evidence="7">Short-chain dehydrogenase</fullName>
    </recommendedName>
</protein>
<dbReference type="InterPro" id="IPR036291">
    <property type="entry name" value="NAD(P)-bd_dom_sf"/>
</dbReference>
<evidence type="ECO:0000313" key="5">
    <source>
        <dbReference type="EMBL" id="EOR10710.1"/>
    </source>
</evidence>
<comment type="similarity">
    <text evidence="1 4">Belongs to the short-chain dehydrogenases/reductases (SDR) family.</text>
</comment>